<protein>
    <submittedName>
        <fullName evidence="2">Uncharacterized protein</fullName>
    </submittedName>
</protein>
<dbReference type="EMBL" id="JAULSN010000015">
    <property type="protein sequence ID" value="KAK3358646.1"/>
    <property type="molecule type" value="Genomic_DNA"/>
</dbReference>
<feature type="region of interest" description="Disordered" evidence="1">
    <location>
        <begin position="241"/>
        <end position="260"/>
    </location>
</feature>
<gene>
    <name evidence="2" type="ORF">B0T24DRAFT_128400</name>
</gene>
<organism evidence="2 3">
    <name type="scientific">Lasiosphaeria ovina</name>
    <dbReference type="NCBI Taxonomy" id="92902"/>
    <lineage>
        <taxon>Eukaryota</taxon>
        <taxon>Fungi</taxon>
        <taxon>Dikarya</taxon>
        <taxon>Ascomycota</taxon>
        <taxon>Pezizomycotina</taxon>
        <taxon>Sordariomycetes</taxon>
        <taxon>Sordariomycetidae</taxon>
        <taxon>Sordariales</taxon>
        <taxon>Lasiosphaeriaceae</taxon>
        <taxon>Lasiosphaeria</taxon>
    </lineage>
</organism>
<keyword evidence="3" id="KW-1185">Reference proteome</keyword>
<reference evidence="2" key="1">
    <citation type="journal article" date="2023" name="Mol. Phylogenet. Evol.">
        <title>Genome-scale phylogeny and comparative genomics of the fungal order Sordariales.</title>
        <authorList>
            <person name="Hensen N."/>
            <person name="Bonometti L."/>
            <person name="Westerberg I."/>
            <person name="Brannstrom I.O."/>
            <person name="Guillou S."/>
            <person name="Cros-Aarteil S."/>
            <person name="Calhoun S."/>
            <person name="Haridas S."/>
            <person name="Kuo A."/>
            <person name="Mondo S."/>
            <person name="Pangilinan J."/>
            <person name="Riley R."/>
            <person name="LaButti K."/>
            <person name="Andreopoulos B."/>
            <person name="Lipzen A."/>
            <person name="Chen C."/>
            <person name="Yan M."/>
            <person name="Daum C."/>
            <person name="Ng V."/>
            <person name="Clum A."/>
            <person name="Steindorff A."/>
            <person name="Ohm R.A."/>
            <person name="Martin F."/>
            <person name="Silar P."/>
            <person name="Natvig D.O."/>
            <person name="Lalanne C."/>
            <person name="Gautier V."/>
            <person name="Ament-Velasquez S.L."/>
            <person name="Kruys A."/>
            <person name="Hutchinson M.I."/>
            <person name="Powell A.J."/>
            <person name="Barry K."/>
            <person name="Miller A.N."/>
            <person name="Grigoriev I.V."/>
            <person name="Debuchy R."/>
            <person name="Gladieux P."/>
            <person name="Hiltunen Thoren M."/>
            <person name="Johannesson H."/>
        </authorList>
    </citation>
    <scope>NUCLEOTIDE SEQUENCE</scope>
    <source>
        <strain evidence="2">CBS 958.72</strain>
    </source>
</reference>
<reference evidence="2" key="2">
    <citation type="submission" date="2023-06" db="EMBL/GenBank/DDBJ databases">
        <authorList>
            <consortium name="Lawrence Berkeley National Laboratory"/>
            <person name="Haridas S."/>
            <person name="Hensen N."/>
            <person name="Bonometti L."/>
            <person name="Westerberg I."/>
            <person name="Brannstrom I.O."/>
            <person name="Guillou S."/>
            <person name="Cros-Aarteil S."/>
            <person name="Calhoun S."/>
            <person name="Kuo A."/>
            <person name="Mondo S."/>
            <person name="Pangilinan J."/>
            <person name="Riley R."/>
            <person name="Labutti K."/>
            <person name="Andreopoulos B."/>
            <person name="Lipzen A."/>
            <person name="Chen C."/>
            <person name="Yanf M."/>
            <person name="Daum C."/>
            <person name="Ng V."/>
            <person name="Clum A."/>
            <person name="Steindorff A."/>
            <person name="Ohm R."/>
            <person name="Martin F."/>
            <person name="Silar P."/>
            <person name="Natvig D."/>
            <person name="Lalanne C."/>
            <person name="Gautier V."/>
            <person name="Ament-Velasquez S.L."/>
            <person name="Kruys A."/>
            <person name="Hutchinson M.I."/>
            <person name="Powell A.J."/>
            <person name="Barry K."/>
            <person name="Miller A.N."/>
            <person name="Grigoriev I.V."/>
            <person name="Debuchy R."/>
            <person name="Gladieux P."/>
            <person name="Thoren M.H."/>
            <person name="Johannesson H."/>
        </authorList>
    </citation>
    <scope>NUCLEOTIDE SEQUENCE</scope>
    <source>
        <strain evidence="2">CBS 958.72</strain>
    </source>
</reference>
<comment type="caution">
    <text evidence="2">The sequence shown here is derived from an EMBL/GenBank/DDBJ whole genome shotgun (WGS) entry which is preliminary data.</text>
</comment>
<sequence>MTTASALFFTCSSLHFSAGSERKHDQPHADERLWSQSVEAVGVGGVGQASQIGMPSGVADFCSQWFAVAVSGTTCDREGSSHPPLHQWDVVRLGAWASTLNGCRSPLGCPTSAELESRPHSPPTSHLPPVHDFTHAPTTTAAAVGRPSHGRGRRSFSMAPQACQSVGFSEHDRGGGRANACRHVSVLAMHQTNDGNARPERSLNLRRLFLLTRPPLPSPCRCIHPTCSPTHALTREHWHLHTGRHAQRMSPSPSTPDTRL</sequence>
<dbReference type="Proteomes" id="UP001287356">
    <property type="component" value="Unassembled WGS sequence"/>
</dbReference>
<evidence type="ECO:0000313" key="3">
    <source>
        <dbReference type="Proteomes" id="UP001287356"/>
    </source>
</evidence>
<evidence type="ECO:0000313" key="2">
    <source>
        <dbReference type="EMBL" id="KAK3358646.1"/>
    </source>
</evidence>
<dbReference type="AlphaFoldDB" id="A0AAE0JSQ7"/>
<evidence type="ECO:0000256" key="1">
    <source>
        <dbReference type="SAM" id="MobiDB-lite"/>
    </source>
</evidence>
<feature type="compositionally biased region" description="Polar residues" evidence="1">
    <location>
        <begin position="249"/>
        <end position="260"/>
    </location>
</feature>
<proteinExistence type="predicted"/>
<name>A0AAE0JSQ7_9PEZI</name>
<accession>A0AAE0JSQ7</accession>